<name>A0A3B0WED4_9ZZZZ</name>
<gene>
    <name evidence="2" type="ORF">MNBD_GAMMA03-1424</name>
</gene>
<reference evidence="2" key="1">
    <citation type="submission" date="2018-06" db="EMBL/GenBank/DDBJ databases">
        <authorList>
            <person name="Zhirakovskaya E."/>
        </authorList>
    </citation>
    <scope>NUCLEOTIDE SEQUENCE</scope>
</reference>
<sequence>MFIRSTKKIVNGKPYSQQQLMSSIRTPNGPRQQLILNLGKLTVEKTQFKILANRIEEIISHQETLFPCPDDIEALARHFADQIIQKNLKPTEPKPTTPAKVDDYAAIPVSPKSRVKQKKFS</sequence>
<protein>
    <submittedName>
        <fullName evidence="2">Uncharacterized protein</fullName>
    </submittedName>
</protein>
<dbReference type="AlphaFoldDB" id="A0A3B0WED4"/>
<feature type="region of interest" description="Disordered" evidence="1">
    <location>
        <begin position="86"/>
        <end position="121"/>
    </location>
</feature>
<organism evidence="2">
    <name type="scientific">hydrothermal vent metagenome</name>
    <dbReference type="NCBI Taxonomy" id="652676"/>
    <lineage>
        <taxon>unclassified sequences</taxon>
        <taxon>metagenomes</taxon>
        <taxon>ecological metagenomes</taxon>
    </lineage>
</organism>
<accession>A0A3B0WED4</accession>
<evidence type="ECO:0000256" key="1">
    <source>
        <dbReference type="SAM" id="MobiDB-lite"/>
    </source>
</evidence>
<proteinExistence type="predicted"/>
<evidence type="ECO:0000313" key="2">
    <source>
        <dbReference type="EMBL" id="VAW47709.1"/>
    </source>
</evidence>
<dbReference type="EMBL" id="UOFC01000162">
    <property type="protein sequence ID" value="VAW47709.1"/>
    <property type="molecule type" value="Genomic_DNA"/>
</dbReference>